<dbReference type="Proteomes" id="UP000283530">
    <property type="component" value="Unassembled WGS sequence"/>
</dbReference>
<dbReference type="PANTHER" id="PTHR47090:SF2">
    <property type="entry name" value="PROTEIN EDS1-RELATED"/>
    <property type="match status" value="1"/>
</dbReference>
<protein>
    <submittedName>
        <fullName evidence="2">Protein EDS1B-like protein</fullName>
    </submittedName>
</protein>
<dbReference type="InterPro" id="IPR044214">
    <property type="entry name" value="EDS1-like"/>
</dbReference>
<evidence type="ECO:0000313" key="3">
    <source>
        <dbReference type="Proteomes" id="UP000283530"/>
    </source>
</evidence>
<dbReference type="PANTHER" id="PTHR47090">
    <property type="entry name" value="PROTEIN EDS1-RELATED"/>
    <property type="match status" value="1"/>
</dbReference>
<feature type="domain" description="EDS1 EP" evidence="1">
    <location>
        <begin position="185"/>
        <end position="381"/>
    </location>
</feature>
<evidence type="ECO:0000259" key="1">
    <source>
        <dbReference type="Pfam" id="PF18117"/>
    </source>
</evidence>
<reference evidence="2 3" key="1">
    <citation type="journal article" date="2019" name="Nat. Plants">
        <title>Stout camphor tree genome fills gaps in understanding of flowering plant genome evolution.</title>
        <authorList>
            <person name="Chaw S.M."/>
            <person name="Liu Y.C."/>
            <person name="Wu Y.W."/>
            <person name="Wang H.Y."/>
            <person name="Lin C.I."/>
            <person name="Wu C.S."/>
            <person name="Ke H.M."/>
            <person name="Chang L.Y."/>
            <person name="Hsu C.Y."/>
            <person name="Yang H.T."/>
            <person name="Sudianto E."/>
            <person name="Hsu M.H."/>
            <person name="Wu K.P."/>
            <person name="Wang L.N."/>
            <person name="Leebens-Mack J.H."/>
            <person name="Tsai I.J."/>
        </authorList>
    </citation>
    <scope>NUCLEOTIDE SEQUENCE [LARGE SCALE GENOMIC DNA]</scope>
    <source>
        <strain evidence="3">cv. Chaw 1501</strain>
        <tissue evidence="2">Young leaves</tissue>
    </source>
</reference>
<gene>
    <name evidence="2" type="ORF">CKAN_01730500</name>
</gene>
<keyword evidence="3" id="KW-1185">Reference proteome</keyword>
<dbReference type="EMBL" id="QPKB01000007">
    <property type="protein sequence ID" value="RWR88307.1"/>
    <property type="molecule type" value="Genomic_DNA"/>
</dbReference>
<sequence length="399" mass="46310">MSQQAISLFTTVMRNASSVANLRACVDMGCTNMLLQEIPGFIQLCPYRPFGTYMFSTGNGRLVGVNNSDAVLHLLFYSLQLGPEQELAEVAYRSIKEHLAYGSEVKECLEMQDVVFLDRLEEIPLSSDDGFCDGMQSINMALRDLGLSMEARLCLRAAREAKLHAFRNKAKIEANYSKIQEALKSLRHYREMCEIRQVGYYDAFKLQRDNEDFNANLKRLELAGLWDEIVEMLKRYELPDDFECQMEWVKLGTHYRRLVEPLDIANYYRHFKNEDTGPYIMKGRPTRYNYTQRWLEHAWKMTAWSSSDSVFWAKVEELYVCTANGTPFEEIRGRVLELEKEVLKWVAGGELGRDVFLESTTFVKWWKTLPQQHRLSSCLARLMNEEGRNVPSLHCMSTI</sequence>
<comment type="caution">
    <text evidence="2">The sequence shown here is derived from an EMBL/GenBank/DDBJ whole genome shotgun (WGS) entry which is preliminary data.</text>
</comment>
<proteinExistence type="predicted"/>
<dbReference type="InterPro" id="IPR041266">
    <property type="entry name" value="EDS1_EP"/>
</dbReference>
<organism evidence="2 3">
    <name type="scientific">Cinnamomum micranthum f. kanehirae</name>
    <dbReference type="NCBI Taxonomy" id="337451"/>
    <lineage>
        <taxon>Eukaryota</taxon>
        <taxon>Viridiplantae</taxon>
        <taxon>Streptophyta</taxon>
        <taxon>Embryophyta</taxon>
        <taxon>Tracheophyta</taxon>
        <taxon>Spermatophyta</taxon>
        <taxon>Magnoliopsida</taxon>
        <taxon>Magnoliidae</taxon>
        <taxon>Laurales</taxon>
        <taxon>Lauraceae</taxon>
        <taxon>Cinnamomum</taxon>
    </lineage>
</organism>
<dbReference type="OrthoDB" id="426718at2759"/>
<dbReference type="STRING" id="337451.A0A443PBZ8"/>
<dbReference type="Pfam" id="PF18117">
    <property type="entry name" value="EDS1_EP"/>
    <property type="match status" value="1"/>
</dbReference>
<dbReference type="AlphaFoldDB" id="A0A443PBZ8"/>
<accession>A0A443PBZ8</accession>
<dbReference type="GO" id="GO:0006952">
    <property type="term" value="P:defense response"/>
    <property type="evidence" value="ECO:0007669"/>
    <property type="project" value="InterPro"/>
</dbReference>
<evidence type="ECO:0000313" key="2">
    <source>
        <dbReference type="EMBL" id="RWR88307.1"/>
    </source>
</evidence>
<name>A0A443PBZ8_9MAGN</name>